<feature type="domain" description="PLD phosphodiesterase" evidence="13">
    <location>
        <begin position="212"/>
        <end position="239"/>
    </location>
</feature>
<dbReference type="SUPFAM" id="SSF56024">
    <property type="entry name" value="Phospholipase D/nuclease"/>
    <property type="match status" value="2"/>
</dbReference>
<feature type="active site" evidence="11">
    <location>
        <position position="219"/>
    </location>
</feature>
<dbReference type="PROSITE" id="PS50035">
    <property type="entry name" value="PLD"/>
    <property type="match status" value="2"/>
</dbReference>
<dbReference type="RefSeq" id="WP_136372403.1">
    <property type="nucleotide sequence ID" value="NZ_SSOB01000038.1"/>
</dbReference>
<comment type="similarity">
    <text evidence="11">Belongs to the phospholipase D family. Cardiolipin synthase subfamily.</text>
</comment>
<comment type="function">
    <text evidence="11">Catalyzes the reversible phosphatidyl group transfer from one phosphatidylglycerol molecule to another to form cardiolipin (CL) (diphosphatidylglycerol) and glycerol.</text>
</comment>
<dbReference type="InterPro" id="IPR030874">
    <property type="entry name" value="Cardiolipin_synth_Firmi"/>
</dbReference>
<evidence type="ECO:0000256" key="10">
    <source>
        <dbReference type="ARBA" id="ARBA00023264"/>
    </source>
</evidence>
<dbReference type="AlphaFoldDB" id="A0A4S4BJ96"/>
<feature type="domain" description="PLD phosphodiesterase" evidence="13">
    <location>
        <begin position="389"/>
        <end position="416"/>
    </location>
</feature>
<evidence type="ECO:0000256" key="12">
    <source>
        <dbReference type="NCBIfam" id="TIGR04265"/>
    </source>
</evidence>
<keyword evidence="4 11" id="KW-0812">Transmembrane</keyword>
<evidence type="ECO:0000256" key="6">
    <source>
        <dbReference type="ARBA" id="ARBA00022989"/>
    </source>
</evidence>
<dbReference type="NCBIfam" id="TIGR04265">
    <property type="entry name" value="bac_cardiolipin"/>
    <property type="match status" value="1"/>
</dbReference>
<dbReference type="PANTHER" id="PTHR21248">
    <property type="entry name" value="CARDIOLIPIN SYNTHASE"/>
    <property type="match status" value="1"/>
</dbReference>
<comment type="catalytic activity">
    <reaction evidence="11">
        <text>2 a 1,2-diacyl-sn-glycero-3-phospho-(1'-sn-glycerol) = a cardiolipin + glycerol</text>
        <dbReference type="Rhea" id="RHEA:31451"/>
        <dbReference type="ChEBI" id="CHEBI:17754"/>
        <dbReference type="ChEBI" id="CHEBI:62237"/>
        <dbReference type="ChEBI" id="CHEBI:64716"/>
    </reaction>
</comment>
<evidence type="ECO:0000256" key="2">
    <source>
        <dbReference type="ARBA" id="ARBA00022516"/>
    </source>
</evidence>
<dbReference type="InterPro" id="IPR025202">
    <property type="entry name" value="PLD-like_dom"/>
</dbReference>
<keyword evidence="8 11" id="KW-0472">Membrane</keyword>
<accession>A0A4S4BJ96</accession>
<feature type="transmembrane region" description="Helical" evidence="11">
    <location>
        <begin position="30"/>
        <end position="51"/>
    </location>
</feature>
<evidence type="ECO:0000256" key="8">
    <source>
        <dbReference type="ARBA" id="ARBA00023136"/>
    </source>
</evidence>
<evidence type="ECO:0000259" key="13">
    <source>
        <dbReference type="PROSITE" id="PS50035"/>
    </source>
</evidence>
<keyword evidence="9 11" id="KW-0594">Phospholipid biosynthesis</keyword>
<dbReference type="CDD" id="cd09112">
    <property type="entry name" value="PLDc_CLS_2"/>
    <property type="match status" value="1"/>
</dbReference>
<protein>
    <recommendedName>
        <fullName evidence="11 12">Cardiolipin synthase</fullName>
        <shortName evidence="11">CL synthase</shortName>
        <ecNumber evidence="11 12">2.7.8.-</ecNumber>
    </recommendedName>
</protein>
<evidence type="ECO:0000313" key="14">
    <source>
        <dbReference type="EMBL" id="THF74715.1"/>
    </source>
</evidence>
<dbReference type="Proteomes" id="UP000310636">
    <property type="component" value="Unassembled WGS sequence"/>
</dbReference>
<feature type="active site" evidence="11">
    <location>
        <position position="401"/>
    </location>
</feature>
<evidence type="ECO:0000256" key="7">
    <source>
        <dbReference type="ARBA" id="ARBA00023098"/>
    </source>
</evidence>
<evidence type="ECO:0000256" key="1">
    <source>
        <dbReference type="ARBA" id="ARBA00022475"/>
    </source>
</evidence>
<dbReference type="EC" id="2.7.8.-" evidence="11 12"/>
<evidence type="ECO:0000256" key="5">
    <source>
        <dbReference type="ARBA" id="ARBA00022737"/>
    </source>
</evidence>
<comment type="caution">
    <text evidence="11">Lacks conserved residue(s) required for the propagation of feature annotation.</text>
</comment>
<dbReference type="HAMAP" id="MF_01916">
    <property type="entry name" value="Cardiolipin_synth_Cls"/>
    <property type="match status" value="1"/>
</dbReference>
<dbReference type="InterPro" id="IPR001736">
    <property type="entry name" value="PLipase_D/transphosphatidylase"/>
</dbReference>
<keyword evidence="1 11" id="KW-1003">Cell membrane</keyword>
<evidence type="ECO:0000313" key="15">
    <source>
        <dbReference type="Proteomes" id="UP000310636"/>
    </source>
</evidence>
<comment type="subcellular location">
    <subcellularLocation>
        <location evidence="11">Cell membrane</location>
        <topology evidence="11">Multi-pass membrane protein</topology>
    </subcellularLocation>
</comment>
<dbReference type="InterPro" id="IPR022924">
    <property type="entry name" value="Cardiolipin_synthase"/>
</dbReference>
<dbReference type="CDD" id="cd09110">
    <property type="entry name" value="PLDc_CLS_1"/>
    <property type="match status" value="1"/>
</dbReference>
<feature type="active site" evidence="11">
    <location>
        <position position="396"/>
    </location>
</feature>
<keyword evidence="5" id="KW-0677">Repeat</keyword>
<comment type="caution">
    <text evidence="14">The sequence shown here is derived from an EMBL/GenBank/DDBJ whole genome shotgun (WGS) entry which is preliminary data.</text>
</comment>
<name>A0A4S4BJ96_9BACL</name>
<keyword evidence="3 11" id="KW-0808">Transferase</keyword>
<keyword evidence="6 11" id="KW-1133">Transmembrane helix</keyword>
<keyword evidence="10 11" id="KW-1208">Phospholipid metabolism</keyword>
<proteinExistence type="inferred from homology"/>
<dbReference type="GO" id="GO:0008808">
    <property type="term" value="F:cardiolipin synthase activity"/>
    <property type="evidence" value="ECO:0007669"/>
    <property type="project" value="UniProtKB-UniRule"/>
</dbReference>
<dbReference type="GO" id="GO:0032049">
    <property type="term" value="P:cardiolipin biosynthetic process"/>
    <property type="evidence" value="ECO:0007669"/>
    <property type="project" value="UniProtKB-UniRule"/>
</dbReference>
<dbReference type="Gene3D" id="3.30.870.10">
    <property type="entry name" value="Endonuclease Chain A"/>
    <property type="match status" value="2"/>
</dbReference>
<dbReference type="PANTHER" id="PTHR21248:SF20">
    <property type="entry name" value="CARDIOLIPIN SYNTHASE YWIE-RELATED"/>
    <property type="match status" value="1"/>
</dbReference>
<evidence type="ECO:0000256" key="9">
    <source>
        <dbReference type="ARBA" id="ARBA00023209"/>
    </source>
</evidence>
<organism evidence="14 15">
    <name type="scientific">Cohnella fermenti</name>
    <dbReference type="NCBI Taxonomy" id="2565925"/>
    <lineage>
        <taxon>Bacteria</taxon>
        <taxon>Bacillati</taxon>
        <taxon>Bacillota</taxon>
        <taxon>Bacilli</taxon>
        <taxon>Bacillales</taxon>
        <taxon>Paenibacillaceae</taxon>
        <taxon>Cohnella</taxon>
    </lineage>
</organism>
<dbReference type="GO" id="GO:0005886">
    <property type="term" value="C:plasma membrane"/>
    <property type="evidence" value="ECO:0007669"/>
    <property type="project" value="UniProtKB-SubCell"/>
</dbReference>
<dbReference type="OrthoDB" id="9762009at2"/>
<feature type="active site" evidence="11">
    <location>
        <position position="394"/>
    </location>
</feature>
<keyword evidence="7 11" id="KW-0443">Lipid metabolism</keyword>
<dbReference type="SMART" id="SM00155">
    <property type="entry name" value="PLDc"/>
    <property type="match status" value="2"/>
</dbReference>
<keyword evidence="2 11" id="KW-0444">Lipid biosynthesis</keyword>
<evidence type="ECO:0000256" key="4">
    <source>
        <dbReference type="ARBA" id="ARBA00022692"/>
    </source>
</evidence>
<feature type="active site" evidence="11">
    <location>
        <position position="224"/>
    </location>
</feature>
<dbReference type="FunFam" id="3.30.870.10:FF:000014">
    <property type="entry name" value="Cardiolipin synthase"/>
    <property type="match status" value="1"/>
</dbReference>
<feature type="active site" evidence="11">
    <location>
        <position position="217"/>
    </location>
</feature>
<dbReference type="EMBL" id="SSOB01000038">
    <property type="protein sequence ID" value="THF74715.1"/>
    <property type="molecule type" value="Genomic_DNA"/>
</dbReference>
<keyword evidence="15" id="KW-1185">Reference proteome</keyword>
<reference evidence="14 15" key="1">
    <citation type="submission" date="2019-04" db="EMBL/GenBank/DDBJ databases">
        <title>Cohnella sp. nov. isolated from preserved vegetables.</title>
        <authorList>
            <person name="Lin S.-Y."/>
            <person name="Hung M.-H."/>
            <person name="Young C.-C."/>
        </authorList>
    </citation>
    <scope>NUCLEOTIDE SEQUENCE [LARGE SCALE GENOMIC DNA]</scope>
    <source>
        <strain evidence="14 15">CC-MHH1044</strain>
    </source>
</reference>
<evidence type="ECO:0000256" key="11">
    <source>
        <dbReference type="HAMAP-Rule" id="MF_01916"/>
    </source>
</evidence>
<sequence>MAWIVVILLLILFQAATVLALEHRRPAHAVAWLFILLVVPVVGFALYYFLAREYRRQRKARRSLTVEGRVQEGRLELGRIGGKPSDIQNPQWSDQNRLFRALVRAGSAPILLRNRCEVLTNAAATYESMLEAIRQAKRTIHIASYIVRDDTTGRLFRQELVDQARKGVKVRLLYDGIGSHKLTEKYLRPLREAGVSIACFFPLKPSFLRKRINYRNHRKILVTDGIQGFVGGINIGDEYLGGDPRLGFWRDTHLKLEGDSVYSLQEIFLKDWEIASGGEPIEEPGLFPEHNCSGEEAVQIVAGGPDSHGDTIHDTLFAAIAAAKSRIWVTTPYFIPSPGIRTALKSAARSGLDVRMIIPYVPDTWLVHASTLSFMEEMLAAGIRVWRYDTGFVHAKVIIVDELLAILGTANMDLRSFYSNFETNAILFHPSAIARLEEDFRRDEADGTEMELESFRRRSVARRLGESISRMLSPLL</sequence>
<gene>
    <name evidence="14" type="primary">cls</name>
    <name evidence="14" type="ORF">E6C55_24190</name>
</gene>
<dbReference type="Pfam" id="PF13091">
    <property type="entry name" value="PLDc_2"/>
    <property type="match status" value="2"/>
</dbReference>
<evidence type="ECO:0000256" key="3">
    <source>
        <dbReference type="ARBA" id="ARBA00022679"/>
    </source>
</evidence>